<feature type="compositionally biased region" description="Basic and acidic residues" evidence="1">
    <location>
        <begin position="656"/>
        <end position="668"/>
    </location>
</feature>
<keyword evidence="2" id="KW-0812">Transmembrane</keyword>
<feature type="transmembrane region" description="Helical" evidence="2">
    <location>
        <begin position="151"/>
        <end position="172"/>
    </location>
</feature>
<keyword evidence="4" id="KW-1185">Reference proteome</keyword>
<feature type="region of interest" description="Disordered" evidence="1">
    <location>
        <begin position="448"/>
        <end position="503"/>
    </location>
</feature>
<organism evidence="3 4">
    <name type="scientific">Neohortaea acidophila</name>
    <dbReference type="NCBI Taxonomy" id="245834"/>
    <lineage>
        <taxon>Eukaryota</taxon>
        <taxon>Fungi</taxon>
        <taxon>Dikarya</taxon>
        <taxon>Ascomycota</taxon>
        <taxon>Pezizomycotina</taxon>
        <taxon>Dothideomycetes</taxon>
        <taxon>Dothideomycetidae</taxon>
        <taxon>Mycosphaerellales</taxon>
        <taxon>Teratosphaeriaceae</taxon>
        <taxon>Neohortaea</taxon>
    </lineage>
</organism>
<feature type="compositionally biased region" description="Acidic residues" evidence="1">
    <location>
        <begin position="490"/>
        <end position="499"/>
    </location>
</feature>
<feature type="region of interest" description="Disordered" evidence="1">
    <location>
        <begin position="376"/>
        <end position="401"/>
    </location>
</feature>
<dbReference type="RefSeq" id="XP_033586167.1">
    <property type="nucleotide sequence ID" value="XM_033738160.1"/>
</dbReference>
<feature type="region of interest" description="Disordered" evidence="1">
    <location>
        <begin position="656"/>
        <end position="679"/>
    </location>
</feature>
<evidence type="ECO:0000313" key="3">
    <source>
        <dbReference type="EMBL" id="KAF2479597.1"/>
    </source>
</evidence>
<feature type="transmembrane region" description="Helical" evidence="2">
    <location>
        <begin position="235"/>
        <end position="260"/>
    </location>
</feature>
<keyword evidence="2" id="KW-0472">Membrane</keyword>
<keyword evidence="2" id="KW-1133">Transmembrane helix</keyword>
<accession>A0A6A6PK01</accession>
<dbReference type="AlphaFoldDB" id="A0A6A6PK01"/>
<gene>
    <name evidence="3" type="ORF">BDY17DRAFT_349125</name>
</gene>
<reference evidence="3" key="1">
    <citation type="journal article" date="2020" name="Stud. Mycol.">
        <title>101 Dothideomycetes genomes: a test case for predicting lifestyles and emergence of pathogens.</title>
        <authorList>
            <person name="Haridas S."/>
            <person name="Albert R."/>
            <person name="Binder M."/>
            <person name="Bloem J."/>
            <person name="Labutti K."/>
            <person name="Salamov A."/>
            <person name="Andreopoulos B."/>
            <person name="Baker S."/>
            <person name="Barry K."/>
            <person name="Bills G."/>
            <person name="Bluhm B."/>
            <person name="Cannon C."/>
            <person name="Castanera R."/>
            <person name="Culley D."/>
            <person name="Daum C."/>
            <person name="Ezra D."/>
            <person name="Gonzalez J."/>
            <person name="Henrissat B."/>
            <person name="Kuo A."/>
            <person name="Liang C."/>
            <person name="Lipzen A."/>
            <person name="Lutzoni F."/>
            <person name="Magnuson J."/>
            <person name="Mondo S."/>
            <person name="Nolan M."/>
            <person name="Ohm R."/>
            <person name="Pangilinan J."/>
            <person name="Park H.-J."/>
            <person name="Ramirez L."/>
            <person name="Alfaro M."/>
            <person name="Sun H."/>
            <person name="Tritt A."/>
            <person name="Yoshinaga Y."/>
            <person name="Zwiers L.-H."/>
            <person name="Turgeon B."/>
            <person name="Goodwin S."/>
            <person name="Spatafora J."/>
            <person name="Crous P."/>
            <person name="Grigoriev I."/>
        </authorList>
    </citation>
    <scope>NUCLEOTIDE SEQUENCE</scope>
    <source>
        <strain evidence="3">CBS 113389</strain>
    </source>
</reference>
<feature type="compositionally biased region" description="Low complexity" evidence="1">
    <location>
        <begin position="15"/>
        <end position="25"/>
    </location>
</feature>
<name>A0A6A6PK01_9PEZI</name>
<evidence type="ECO:0000256" key="2">
    <source>
        <dbReference type="SAM" id="Phobius"/>
    </source>
</evidence>
<feature type="region of interest" description="Disordered" evidence="1">
    <location>
        <begin position="1"/>
        <end position="27"/>
    </location>
</feature>
<dbReference type="OrthoDB" id="5404940at2759"/>
<feature type="transmembrane region" description="Helical" evidence="2">
    <location>
        <begin position="184"/>
        <end position="204"/>
    </location>
</feature>
<sequence length="679" mass="74145">MGGGTFLYPPCTPLSQRTSQQSSSTFNPKAVTEAAYLAAQDSPRSAQDGPLLRFDGEKVDYTPKACDDLHTRSRKRPLSEATTVNYNQHPDSWTVFAGHSVQYKPMPAHTKTAVTYVRRVQLGLRVLTELAAVGLLVAMILIQNISNVISWLLRVAPAWDVIATLYALYHLCRSATARTAASSASYHVFALVTDVALLPFYIIMCLNARANYLANPSDPFRWASLLKQKADTTDLLFATFTVSAVITGFHLVSACLDLYLALTFKKIASLPPDANPLEDNLTSRTSTRMSKHKYKNSEITLTGDAWAEKKAGFLSGSTLDVGRHSRLSHASKDMDDVEFHKIPFSHTRMRSTDSFLPHNPETGRLSRNGFEEVNLSRPASPYISRPSPLREGASRPHSSATLRKEVDITDFGRTASPALPNAAPSRNTIASQQKANLLHDNWYALDTEASDLDPNSRGPTPGFVDEEHGMNPSLMPQPLKMNPPTPPVETDTEYPDADNDAPLSSFIKRKPLATREDHGNADLSRNVTVISRSTTSSYYSDDKDHDDGFATDDDGVKGVATPKRKYYGDLAAATRGVLGTVKYKTTPASAGRILSNETVKSNGTIDAAAFDSTGFSALGGYGYAESPKKKKDRAGRVVSRTGVDIVDVAEHGFGRRREVSGKVAEEGRGGSSWWSRKGH</sequence>
<protein>
    <submittedName>
        <fullName evidence="3">Uncharacterized protein</fullName>
    </submittedName>
</protein>
<evidence type="ECO:0000256" key="1">
    <source>
        <dbReference type="SAM" id="MobiDB-lite"/>
    </source>
</evidence>
<evidence type="ECO:0000313" key="4">
    <source>
        <dbReference type="Proteomes" id="UP000799767"/>
    </source>
</evidence>
<dbReference type="Proteomes" id="UP000799767">
    <property type="component" value="Unassembled WGS sequence"/>
</dbReference>
<feature type="transmembrane region" description="Helical" evidence="2">
    <location>
        <begin position="126"/>
        <end position="145"/>
    </location>
</feature>
<proteinExistence type="predicted"/>
<dbReference type="EMBL" id="MU001641">
    <property type="protein sequence ID" value="KAF2479597.1"/>
    <property type="molecule type" value="Genomic_DNA"/>
</dbReference>
<dbReference type="GeneID" id="54479162"/>